<proteinExistence type="inferred from homology"/>
<dbReference type="SUPFAM" id="SSF53383">
    <property type="entry name" value="PLP-dependent transferases"/>
    <property type="match status" value="1"/>
</dbReference>
<gene>
    <name evidence="8" type="ORF">IEQ34_019775</name>
</gene>
<evidence type="ECO:0000256" key="4">
    <source>
        <dbReference type="ARBA" id="ARBA00022898"/>
    </source>
</evidence>
<evidence type="ECO:0000256" key="5">
    <source>
        <dbReference type="ARBA" id="ARBA00023239"/>
    </source>
</evidence>
<dbReference type="InterPro" id="IPR010977">
    <property type="entry name" value="Aromatic_deC"/>
</dbReference>
<dbReference type="Gene3D" id="3.40.640.10">
    <property type="entry name" value="Type I PLP-dependent aspartate aminotransferase-like (Major domain)"/>
    <property type="match status" value="1"/>
</dbReference>
<dbReference type="Proteomes" id="UP000775213">
    <property type="component" value="Unassembled WGS sequence"/>
</dbReference>
<dbReference type="InterPro" id="IPR015422">
    <property type="entry name" value="PyrdxlP-dep_Trfase_small"/>
</dbReference>
<accession>A0AAV7G7S1</accession>
<dbReference type="EMBL" id="JAGFBR010000017">
    <property type="protein sequence ID" value="KAH0452476.1"/>
    <property type="molecule type" value="Genomic_DNA"/>
</dbReference>
<evidence type="ECO:0000256" key="7">
    <source>
        <dbReference type="RuleBase" id="RU000382"/>
    </source>
</evidence>
<evidence type="ECO:0000313" key="8">
    <source>
        <dbReference type="EMBL" id="KAH0452476.1"/>
    </source>
</evidence>
<comment type="similarity">
    <text evidence="2 7">Belongs to the group II decarboxylase family.</text>
</comment>
<dbReference type="InterPro" id="IPR021115">
    <property type="entry name" value="Pyridoxal-P_BS"/>
</dbReference>
<dbReference type="Pfam" id="PF00282">
    <property type="entry name" value="Pyridoxal_deC"/>
    <property type="match status" value="1"/>
</dbReference>
<keyword evidence="5 7" id="KW-0456">Lyase</keyword>
<dbReference type="GO" id="GO:0016831">
    <property type="term" value="F:carboxy-lyase activity"/>
    <property type="evidence" value="ECO:0007669"/>
    <property type="project" value="UniProtKB-KW"/>
</dbReference>
<dbReference type="GO" id="GO:0005737">
    <property type="term" value="C:cytoplasm"/>
    <property type="evidence" value="ECO:0007669"/>
    <property type="project" value="TreeGrafter"/>
</dbReference>
<evidence type="ECO:0000256" key="2">
    <source>
        <dbReference type="ARBA" id="ARBA00009533"/>
    </source>
</evidence>
<dbReference type="PANTHER" id="PTHR11999">
    <property type="entry name" value="GROUP II PYRIDOXAL-5-PHOSPHATE DECARBOXYLASE"/>
    <property type="match status" value="1"/>
</dbReference>
<dbReference type="GO" id="GO:0019752">
    <property type="term" value="P:carboxylic acid metabolic process"/>
    <property type="evidence" value="ECO:0007669"/>
    <property type="project" value="InterPro"/>
</dbReference>
<dbReference type="PROSITE" id="PS00392">
    <property type="entry name" value="DDC_GAD_HDC_YDC"/>
    <property type="match status" value="1"/>
</dbReference>
<dbReference type="PRINTS" id="PR00800">
    <property type="entry name" value="YHDCRBOXLASE"/>
</dbReference>
<dbReference type="GO" id="GO:0030170">
    <property type="term" value="F:pyridoxal phosphate binding"/>
    <property type="evidence" value="ECO:0007669"/>
    <property type="project" value="InterPro"/>
</dbReference>
<dbReference type="InterPro" id="IPR002129">
    <property type="entry name" value="PyrdxlP-dep_de-COase"/>
</dbReference>
<sequence>MADPEQDHGFVYNEQGQVEILNSPFFDVNPEVDQTLEGYIERIVFCLAEAIDEQLSSVQLLKAEQTSSYELVPEVLAEAISNDFSSGLIPFFLCATVRNTISSPLLNILVGTTSSAAVDPLCALGKIAKAGDMWFHVDAAYAGSACICPEFRHHIDGVEEADSFGMNAHKWLLTNFDCSLLWVKDRNALIQSLSTNPEFLKNKASQENAVVDFKDWQIPLGRRFRSLKLWMVLRMYGQENLQNYIRNHINLAKQFEQLVKSDSRFEVMAPRTFSLVCFRLVPPPNHQDKDNGYKLNYSLMDAINTSGKIFLSHTVLSGKFVLRLAVGAPLTEEKHVKAAWKVLQNQASTLLGNI</sequence>
<dbReference type="InterPro" id="IPR015424">
    <property type="entry name" value="PyrdxlP-dep_Trfase"/>
</dbReference>
<keyword evidence="3" id="KW-0210">Decarboxylase</keyword>
<keyword evidence="4 6" id="KW-0663">Pyridoxal phosphate</keyword>
<evidence type="ECO:0000256" key="1">
    <source>
        <dbReference type="ARBA" id="ARBA00001933"/>
    </source>
</evidence>
<keyword evidence="9" id="KW-1185">Reference proteome</keyword>
<dbReference type="InterPro" id="IPR015421">
    <property type="entry name" value="PyrdxlP-dep_Trfase_major"/>
</dbReference>
<dbReference type="PANTHER" id="PTHR11999:SF70">
    <property type="entry name" value="MIP05841P"/>
    <property type="match status" value="1"/>
</dbReference>
<name>A0AAV7G7S1_DENCH</name>
<dbReference type="Gene3D" id="3.90.1150.10">
    <property type="entry name" value="Aspartate Aminotransferase, domain 1"/>
    <property type="match status" value="1"/>
</dbReference>
<evidence type="ECO:0000313" key="9">
    <source>
        <dbReference type="Proteomes" id="UP000775213"/>
    </source>
</evidence>
<dbReference type="AlphaFoldDB" id="A0AAV7G7S1"/>
<evidence type="ECO:0000256" key="6">
    <source>
        <dbReference type="PIRSR" id="PIRSR602129-50"/>
    </source>
</evidence>
<comment type="caution">
    <text evidence="8">The sequence shown here is derived from an EMBL/GenBank/DDBJ whole genome shotgun (WGS) entry which is preliminary data.</text>
</comment>
<evidence type="ECO:0000256" key="3">
    <source>
        <dbReference type="ARBA" id="ARBA00022793"/>
    </source>
</evidence>
<organism evidence="8 9">
    <name type="scientific">Dendrobium chrysotoxum</name>
    <name type="common">Orchid</name>
    <dbReference type="NCBI Taxonomy" id="161865"/>
    <lineage>
        <taxon>Eukaryota</taxon>
        <taxon>Viridiplantae</taxon>
        <taxon>Streptophyta</taxon>
        <taxon>Embryophyta</taxon>
        <taxon>Tracheophyta</taxon>
        <taxon>Spermatophyta</taxon>
        <taxon>Magnoliopsida</taxon>
        <taxon>Liliopsida</taxon>
        <taxon>Asparagales</taxon>
        <taxon>Orchidaceae</taxon>
        <taxon>Epidendroideae</taxon>
        <taxon>Malaxideae</taxon>
        <taxon>Dendrobiinae</taxon>
        <taxon>Dendrobium</taxon>
    </lineage>
</organism>
<reference evidence="8 9" key="1">
    <citation type="journal article" date="2021" name="Hortic Res">
        <title>Chromosome-scale assembly of the Dendrobium chrysotoxum genome enhances the understanding of orchid evolution.</title>
        <authorList>
            <person name="Zhang Y."/>
            <person name="Zhang G.Q."/>
            <person name="Zhang D."/>
            <person name="Liu X.D."/>
            <person name="Xu X.Y."/>
            <person name="Sun W.H."/>
            <person name="Yu X."/>
            <person name="Zhu X."/>
            <person name="Wang Z.W."/>
            <person name="Zhao X."/>
            <person name="Zhong W.Y."/>
            <person name="Chen H."/>
            <person name="Yin W.L."/>
            <person name="Huang T."/>
            <person name="Niu S.C."/>
            <person name="Liu Z.J."/>
        </authorList>
    </citation>
    <scope>NUCLEOTIDE SEQUENCE [LARGE SCALE GENOMIC DNA]</scope>
    <source>
        <strain evidence="8">Lindl</strain>
    </source>
</reference>
<protein>
    <submittedName>
        <fullName evidence="8">Uncharacterized protein</fullName>
    </submittedName>
</protein>
<comment type="cofactor">
    <cofactor evidence="1 6 7">
        <name>pyridoxal 5'-phosphate</name>
        <dbReference type="ChEBI" id="CHEBI:597326"/>
    </cofactor>
</comment>
<dbReference type="GO" id="GO:0006520">
    <property type="term" value="P:amino acid metabolic process"/>
    <property type="evidence" value="ECO:0007669"/>
    <property type="project" value="InterPro"/>
</dbReference>
<feature type="modified residue" description="N6-(pyridoxal phosphate)lysine" evidence="6">
    <location>
        <position position="170"/>
    </location>
</feature>